<keyword evidence="3" id="KW-1185">Reference proteome</keyword>
<dbReference type="SUPFAM" id="SSF52777">
    <property type="entry name" value="CoA-dependent acyltransferases"/>
    <property type="match status" value="2"/>
</dbReference>
<feature type="domain" description="Condensation" evidence="1">
    <location>
        <begin position="60"/>
        <end position="368"/>
    </location>
</feature>
<dbReference type="GO" id="GO:0008610">
    <property type="term" value="P:lipid biosynthetic process"/>
    <property type="evidence" value="ECO:0007669"/>
    <property type="project" value="UniProtKB-ARBA"/>
</dbReference>
<sequence>MQMTRLELHDTIAGRLIVWEPSARTRAAIERAVPGDDQPSYMQETHLGLRRAMAKIDKRDASWVGTAFDLPGELDVDAMAAALTQWVRRHAVLWGWFVVAEDGGYQRFDLSPEDIEIVPREVKVSESPSETTDFIGGLFEETCTPFDGLGYAFAAAVGADSSVVYTAADHTYTDGFSVLVTFEEVNALYQEAIGGSPAELPPAGSFMQHAQLEREVAERATRDHPAVAYWIEYALKDGGGTPRFPMDLGLEPGEKQLLEPGRYALLSAPETDALEVHARAEGATFPALVYAACALAARDLAGQTSYRFLNPISTRYSPELQHAMGWLVNLMPVHIDVPDAADLMEVARATRQTFREARVTQELPAIRVLQILSEAFGFDSDSTERPSIVSYLDGRKAPGQEAWARQRFFGLTGGGHDDDVNVWINRMPTNTYVTCSVPGTAVARANVARYFEHVAELLRAELEGVLGHRLTSAHTAFV</sequence>
<dbReference type="InterPro" id="IPR023213">
    <property type="entry name" value="CAT-like_dom_sf"/>
</dbReference>
<reference evidence="2 3" key="1">
    <citation type="submission" date="2015-03" db="EMBL/GenBank/DDBJ databases">
        <title>Luteipulveratus halotolerans sp. nov., a novel actinobacterium (Dermacoccaceae) from Sarawak, Malaysia.</title>
        <authorList>
            <person name="Juboi H."/>
            <person name="Basik A."/>
            <person name="Shamsul S.S."/>
            <person name="Arnold P."/>
            <person name="Schmitt E.K."/>
            <person name="Sanglier J.-J."/>
            <person name="Yeo T."/>
        </authorList>
    </citation>
    <scope>NUCLEOTIDE SEQUENCE [LARGE SCALE GENOMIC DNA]</scope>
    <source>
        <strain evidence="2 3">MN07-A0370</strain>
    </source>
</reference>
<dbReference type="KEGG" id="lmoi:VV02_01880"/>
<dbReference type="EMBL" id="CP011112">
    <property type="protein sequence ID" value="AKU14905.1"/>
    <property type="molecule type" value="Genomic_DNA"/>
</dbReference>
<dbReference type="AlphaFoldDB" id="A0A0K1JE91"/>
<dbReference type="Gene3D" id="3.30.559.30">
    <property type="entry name" value="Nonribosomal peptide synthetase, condensation domain"/>
    <property type="match status" value="1"/>
</dbReference>
<dbReference type="STRING" id="571913.VV02_01880"/>
<dbReference type="GO" id="GO:0044550">
    <property type="term" value="P:secondary metabolite biosynthetic process"/>
    <property type="evidence" value="ECO:0007669"/>
    <property type="project" value="TreeGrafter"/>
</dbReference>
<dbReference type="PANTHER" id="PTHR45527:SF1">
    <property type="entry name" value="FATTY ACID SYNTHASE"/>
    <property type="match status" value="1"/>
</dbReference>
<accession>A0A0K1JE91</accession>
<dbReference type="InterPro" id="IPR001242">
    <property type="entry name" value="Condensation_dom"/>
</dbReference>
<dbReference type="Pfam" id="PF00668">
    <property type="entry name" value="Condensation"/>
    <property type="match status" value="1"/>
</dbReference>
<dbReference type="GO" id="GO:0043041">
    <property type="term" value="P:amino acid activation for nonribosomal peptide biosynthetic process"/>
    <property type="evidence" value="ECO:0007669"/>
    <property type="project" value="TreeGrafter"/>
</dbReference>
<evidence type="ECO:0000259" key="1">
    <source>
        <dbReference type="Pfam" id="PF00668"/>
    </source>
</evidence>
<dbReference type="GO" id="GO:0031177">
    <property type="term" value="F:phosphopantetheine binding"/>
    <property type="evidence" value="ECO:0007669"/>
    <property type="project" value="TreeGrafter"/>
</dbReference>
<evidence type="ECO:0000313" key="3">
    <source>
        <dbReference type="Proteomes" id="UP000066480"/>
    </source>
</evidence>
<gene>
    <name evidence="2" type="ORF">VV02_01880</name>
</gene>
<dbReference type="GO" id="GO:0003824">
    <property type="term" value="F:catalytic activity"/>
    <property type="evidence" value="ECO:0007669"/>
    <property type="project" value="InterPro"/>
</dbReference>
<organism evidence="2 3">
    <name type="scientific">Luteipulveratus mongoliensis</name>
    <dbReference type="NCBI Taxonomy" id="571913"/>
    <lineage>
        <taxon>Bacteria</taxon>
        <taxon>Bacillati</taxon>
        <taxon>Actinomycetota</taxon>
        <taxon>Actinomycetes</taxon>
        <taxon>Micrococcales</taxon>
        <taxon>Dermacoccaceae</taxon>
        <taxon>Luteipulveratus</taxon>
    </lineage>
</organism>
<dbReference type="GO" id="GO:0005737">
    <property type="term" value="C:cytoplasm"/>
    <property type="evidence" value="ECO:0007669"/>
    <property type="project" value="TreeGrafter"/>
</dbReference>
<name>A0A0K1JE91_9MICO</name>
<dbReference type="Gene3D" id="3.30.559.10">
    <property type="entry name" value="Chloramphenicol acetyltransferase-like domain"/>
    <property type="match status" value="1"/>
</dbReference>
<dbReference type="RefSeq" id="WP_052589464.1">
    <property type="nucleotide sequence ID" value="NZ_CP011112.1"/>
</dbReference>
<dbReference type="PANTHER" id="PTHR45527">
    <property type="entry name" value="NONRIBOSOMAL PEPTIDE SYNTHETASE"/>
    <property type="match status" value="1"/>
</dbReference>
<dbReference type="Proteomes" id="UP000066480">
    <property type="component" value="Chromosome"/>
</dbReference>
<protein>
    <recommendedName>
        <fullName evidence="1">Condensation domain-containing protein</fullName>
    </recommendedName>
</protein>
<evidence type="ECO:0000313" key="2">
    <source>
        <dbReference type="EMBL" id="AKU14905.1"/>
    </source>
</evidence>
<proteinExistence type="predicted"/>